<sequence length="164" mass="17995">NAKLTPATDTKIWYSEYTCTRYAVVRGTSAGKVAASFCSHRARLVDVQGTVVCKLRLLGLSGREYGGETNGRTLVRISRSQANPILFRVTSTGSSMKRQYFPMSARTEENAMASKIEATVAGLQLQPVADLAKSDGHERATKTLFSLNEISLLNRLHMLPATHF</sequence>
<proteinExistence type="predicted"/>
<protein>
    <submittedName>
        <fullName evidence="1">Uncharacterized protein</fullName>
    </submittedName>
</protein>
<accession>A0A195EX37</accession>
<evidence type="ECO:0000313" key="1">
    <source>
        <dbReference type="EMBL" id="KYN32444.1"/>
    </source>
</evidence>
<name>A0A195EX37_9HYME</name>
<feature type="non-terminal residue" evidence="1">
    <location>
        <position position="1"/>
    </location>
</feature>
<organism evidence="1 2">
    <name type="scientific">Trachymyrmex septentrionalis</name>
    <dbReference type="NCBI Taxonomy" id="34720"/>
    <lineage>
        <taxon>Eukaryota</taxon>
        <taxon>Metazoa</taxon>
        <taxon>Ecdysozoa</taxon>
        <taxon>Arthropoda</taxon>
        <taxon>Hexapoda</taxon>
        <taxon>Insecta</taxon>
        <taxon>Pterygota</taxon>
        <taxon>Neoptera</taxon>
        <taxon>Endopterygota</taxon>
        <taxon>Hymenoptera</taxon>
        <taxon>Apocrita</taxon>
        <taxon>Aculeata</taxon>
        <taxon>Formicoidea</taxon>
        <taxon>Formicidae</taxon>
        <taxon>Myrmicinae</taxon>
        <taxon>Trachymyrmex</taxon>
    </lineage>
</organism>
<reference evidence="1 2" key="1">
    <citation type="submission" date="2016-03" db="EMBL/GenBank/DDBJ databases">
        <title>Trachymyrmex septentrionalis WGS genome.</title>
        <authorList>
            <person name="Nygaard S."/>
            <person name="Hu H."/>
            <person name="Boomsma J."/>
            <person name="Zhang G."/>
        </authorList>
    </citation>
    <scope>NUCLEOTIDE SEQUENCE [LARGE SCALE GENOMIC DNA]</scope>
    <source>
        <strain evidence="1">Tsep2-gDNA-1</strain>
        <tissue evidence="1">Whole body</tissue>
    </source>
</reference>
<keyword evidence="2" id="KW-1185">Reference proteome</keyword>
<dbReference type="Proteomes" id="UP000078541">
    <property type="component" value="Unassembled WGS sequence"/>
</dbReference>
<dbReference type="AlphaFoldDB" id="A0A195EX37"/>
<dbReference type="EMBL" id="KQ981953">
    <property type="protein sequence ID" value="KYN32444.1"/>
    <property type="molecule type" value="Genomic_DNA"/>
</dbReference>
<evidence type="ECO:0000313" key="2">
    <source>
        <dbReference type="Proteomes" id="UP000078541"/>
    </source>
</evidence>
<gene>
    <name evidence="1" type="ORF">ALC56_13301</name>
</gene>